<proteinExistence type="inferred from homology"/>
<dbReference type="SUPFAM" id="SSF50118">
    <property type="entry name" value="Cell growth inhibitor/plasmid maintenance toxic component"/>
    <property type="match status" value="1"/>
</dbReference>
<dbReference type="EMBL" id="CP051428">
    <property type="protein sequence ID" value="QJC53159.1"/>
    <property type="molecule type" value="Genomic_DNA"/>
</dbReference>
<keyword evidence="4" id="KW-1185">Reference proteome</keyword>
<organism evidence="3 4">
    <name type="scientific">Paenibacillus albicereus</name>
    <dbReference type="NCBI Taxonomy" id="2726185"/>
    <lineage>
        <taxon>Bacteria</taxon>
        <taxon>Bacillati</taxon>
        <taxon>Bacillota</taxon>
        <taxon>Bacilli</taxon>
        <taxon>Bacillales</taxon>
        <taxon>Paenibacillaceae</taxon>
        <taxon>Paenibacillus</taxon>
    </lineage>
</organism>
<keyword evidence="3" id="KW-0378">Hydrolase</keyword>
<dbReference type="GO" id="GO:0004521">
    <property type="term" value="F:RNA endonuclease activity"/>
    <property type="evidence" value="ECO:0007669"/>
    <property type="project" value="TreeGrafter"/>
</dbReference>
<evidence type="ECO:0000313" key="4">
    <source>
        <dbReference type="Proteomes" id="UP000502136"/>
    </source>
</evidence>
<comment type="similarity">
    <text evidence="1">Belongs to the PemK/MazF family.</text>
</comment>
<dbReference type="GO" id="GO:0003677">
    <property type="term" value="F:DNA binding"/>
    <property type="evidence" value="ECO:0007669"/>
    <property type="project" value="InterPro"/>
</dbReference>
<dbReference type="Pfam" id="PF02452">
    <property type="entry name" value="PemK_toxin"/>
    <property type="match status" value="1"/>
</dbReference>
<dbReference type="InterPro" id="IPR003477">
    <property type="entry name" value="PemK-like"/>
</dbReference>
<gene>
    <name evidence="3" type="ORF">HGI30_17320</name>
</gene>
<dbReference type="Gene3D" id="2.30.30.110">
    <property type="match status" value="1"/>
</dbReference>
<protein>
    <submittedName>
        <fullName evidence="3">mRNA-degrading endonuclease</fullName>
    </submittedName>
</protein>
<dbReference type="InterPro" id="IPR011067">
    <property type="entry name" value="Plasmid_toxin/cell-grow_inhib"/>
</dbReference>
<evidence type="ECO:0000256" key="1">
    <source>
        <dbReference type="ARBA" id="ARBA00007521"/>
    </source>
</evidence>
<dbReference type="KEGG" id="palr:HGI30_17320"/>
<dbReference type="GO" id="GO:0006402">
    <property type="term" value="P:mRNA catabolic process"/>
    <property type="evidence" value="ECO:0007669"/>
    <property type="project" value="TreeGrafter"/>
</dbReference>
<dbReference type="RefSeq" id="WP_168908700.1">
    <property type="nucleotide sequence ID" value="NZ_CP051428.1"/>
</dbReference>
<dbReference type="PANTHER" id="PTHR33988">
    <property type="entry name" value="ENDORIBONUCLEASE MAZF-RELATED"/>
    <property type="match status" value="1"/>
</dbReference>
<keyword evidence="3" id="KW-0255">Endonuclease</keyword>
<dbReference type="GO" id="GO:0016075">
    <property type="term" value="P:rRNA catabolic process"/>
    <property type="evidence" value="ECO:0007669"/>
    <property type="project" value="TreeGrafter"/>
</dbReference>
<sequence>MTYPARGDLVWLDFDPQAGREQAGRRPALVLSESAFNELTGFAVVCPITNQAKDYAFEVPIPEGLAFTGVVLTDQFTSLDVRKRKVKVVGNTQPDSDFFKTVLRNVRSILS</sequence>
<dbReference type="Proteomes" id="UP000502136">
    <property type="component" value="Chromosome"/>
</dbReference>
<evidence type="ECO:0000256" key="2">
    <source>
        <dbReference type="ARBA" id="ARBA00022649"/>
    </source>
</evidence>
<keyword evidence="3" id="KW-0540">Nuclease</keyword>
<dbReference type="PANTHER" id="PTHR33988:SF3">
    <property type="entry name" value="ENDORIBONUCLEASE TOXIN CHPB-RELATED"/>
    <property type="match status" value="1"/>
</dbReference>
<evidence type="ECO:0000313" key="3">
    <source>
        <dbReference type="EMBL" id="QJC53159.1"/>
    </source>
</evidence>
<dbReference type="AlphaFoldDB" id="A0A6H2H0N3"/>
<name>A0A6H2H0N3_9BACL</name>
<keyword evidence="2" id="KW-1277">Toxin-antitoxin system</keyword>
<accession>A0A6H2H0N3</accession>
<reference evidence="3 4" key="1">
    <citation type="submission" date="2020-04" db="EMBL/GenBank/DDBJ databases">
        <title>Novel Paenibacillus strain UniB2 isolated from commercial digestive syrup.</title>
        <authorList>
            <person name="Thorat V."/>
            <person name="Kirdat K."/>
            <person name="Tiwarekar B."/>
            <person name="Yadav A."/>
        </authorList>
    </citation>
    <scope>NUCLEOTIDE SEQUENCE [LARGE SCALE GENOMIC DNA]</scope>
    <source>
        <strain evidence="3 4">UniB2</strain>
    </source>
</reference>